<organism evidence="2 3">
    <name type="scientific">Pseudoduganella rivuli</name>
    <dbReference type="NCBI Taxonomy" id="2666085"/>
    <lineage>
        <taxon>Bacteria</taxon>
        <taxon>Pseudomonadati</taxon>
        <taxon>Pseudomonadota</taxon>
        <taxon>Betaproteobacteria</taxon>
        <taxon>Burkholderiales</taxon>
        <taxon>Oxalobacteraceae</taxon>
        <taxon>Telluria group</taxon>
        <taxon>Pseudoduganella</taxon>
    </lineage>
</organism>
<evidence type="ECO:0000313" key="2">
    <source>
        <dbReference type="EMBL" id="MRV70743.1"/>
    </source>
</evidence>
<feature type="chain" id="PRO_5030612175" evidence="1">
    <location>
        <begin position="23"/>
        <end position="306"/>
    </location>
</feature>
<sequence length="306" mass="33813">MQRQIIVLFCSLFLWFGIPAQAAEPTAAANIPNRGALFKLEQGGHTAYLFGTIHVGAKDFYPLEPRVTEALQQASVLALEIDPLGDQAAIARAVRDHGMARNGRGAVSEELSPAYRPRLQQLLRRYAISPDTVAPMKPWMVASLLTISEFVALGYDPALAVDAWLSRQARERQVRVMELESVAGQMMLFNRMSNAEQARFLEEGIAAIEDEEQAKQARDIVNAWRQADQEGLDAIARKAEEDDTFSGKFVQHVLLDQRNPGLAAGIASLLARERRSFAAIGVLHLVGKGSVPELLRKRGISVQRIY</sequence>
<dbReference type="Pfam" id="PF01963">
    <property type="entry name" value="TraB_PrgY_gumN"/>
    <property type="match status" value="1"/>
</dbReference>
<keyword evidence="1" id="KW-0732">Signal</keyword>
<gene>
    <name evidence="2" type="ORF">GJ700_03300</name>
</gene>
<dbReference type="EMBL" id="WKJJ01000002">
    <property type="protein sequence ID" value="MRV70743.1"/>
    <property type="molecule type" value="Genomic_DNA"/>
</dbReference>
<comment type="caution">
    <text evidence="2">The sequence shown here is derived from an EMBL/GenBank/DDBJ whole genome shotgun (WGS) entry which is preliminary data.</text>
</comment>
<protein>
    <submittedName>
        <fullName evidence="2">TraB/GumN family protein</fullName>
    </submittedName>
</protein>
<name>A0A7X2LRE7_9BURK</name>
<dbReference type="AlphaFoldDB" id="A0A7X2LRE7"/>
<reference evidence="2 3" key="1">
    <citation type="submission" date="2019-11" db="EMBL/GenBank/DDBJ databases">
        <title>Novel species isolated from a subtropical stream in China.</title>
        <authorList>
            <person name="Lu H."/>
        </authorList>
    </citation>
    <scope>NUCLEOTIDE SEQUENCE [LARGE SCALE GENOMIC DNA]</scope>
    <source>
        <strain evidence="2 3">FT92W</strain>
    </source>
</reference>
<keyword evidence="3" id="KW-1185">Reference proteome</keyword>
<dbReference type="PANTHER" id="PTHR40590:SF1">
    <property type="entry name" value="CYTOPLASMIC PROTEIN"/>
    <property type="match status" value="1"/>
</dbReference>
<dbReference type="CDD" id="cd14789">
    <property type="entry name" value="Tiki"/>
    <property type="match status" value="1"/>
</dbReference>
<dbReference type="InterPro" id="IPR002816">
    <property type="entry name" value="TraB/PrgY/GumN_fam"/>
</dbReference>
<evidence type="ECO:0000313" key="3">
    <source>
        <dbReference type="Proteomes" id="UP000446768"/>
    </source>
</evidence>
<dbReference type="Proteomes" id="UP000446768">
    <property type="component" value="Unassembled WGS sequence"/>
</dbReference>
<dbReference type="InterPro" id="IPR047111">
    <property type="entry name" value="YbaP-like"/>
</dbReference>
<feature type="signal peptide" evidence="1">
    <location>
        <begin position="1"/>
        <end position="22"/>
    </location>
</feature>
<dbReference type="PANTHER" id="PTHR40590">
    <property type="entry name" value="CYTOPLASMIC PROTEIN-RELATED"/>
    <property type="match status" value="1"/>
</dbReference>
<dbReference type="RefSeq" id="WP_154371233.1">
    <property type="nucleotide sequence ID" value="NZ_WKJJ01000002.1"/>
</dbReference>
<evidence type="ECO:0000256" key="1">
    <source>
        <dbReference type="SAM" id="SignalP"/>
    </source>
</evidence>
<proteinExistence type="predicted"/>
<accession>A0A7X2LRE7</accession>